<dbReference type="CDD" id="cd03801">
    <property type="entry name" value="GT4_PimA-like"/>
    <property type="match status" value="1"/>
</dbReference>
<evidence type="ECO:0000313" key="4">
    <source>
        <dbReference type="EMBL" id="KAB7134035.1"/>
    </source>
</evidence>
<dbReference type="EMBL" id="WDVF01000015">
    <property type="protein sequence ID" value="KAB7134035.1"/>
    <property type="molecule type" value="Genomic_DNA"/>
</dbReference>
<dbReference type="SUPFAM" id="SSF53756">
    <property type="entry name" value="UDP-Glycosyltransferase/glycogen phosphorylase"/>
    <property type="match status" value="1"/>
</dbReference>
<dbReference type="InterPro" id="IPR001296">
    <property type="entry name" value="Glyco_trans_1"/>
</dbReference>
<dbReference type="GO" id="GO:0016757">
    <property type="term" value="F:glycosyltransferase activity"/>
    <property type="evidence" value="ECO:0007669"/>
    <property type="project" value="InterPro"/>
</dbReference>
<dbReference type="Pfam" id="PF00534">
    <property type="entry name" value="Glycos_transf_1"/>
    <property type="match status" value="1"/>
</dbReference>
<evidence type="ECO:0000313" key="3">
    <source>
        <dbReference type="EMBL" id="KAB6837271.1"/>
    </source>
</evidence>
<protein>
    <submittedName>
        <fullName evidence="3">Glycosyltransferase family 4 protein</fullName>
    </submittedName>
</protein>
<dbReference type="Proteomes" id="UP000478746">
    <property type="component" value="Unassembled WGS sequence"/>
</dbReference>
<name>A0A6A2SEW2_BIFLN</name>
<organism evidence="3 6">
    <name type="scientific">Bifidobacterium longum</name>
    <dbReference type="NCBI Taxonomy" id="216816"/>
    <lineage>
        <taxon>Bacteria</taxon>
        <taxon>Bacillati</taxon>
        <taxon>Actinomycetota</taxon>
        <taxon>Actinomycetes</taxon>
        <taxon>Bifidobacteriales</taxon>
        <taxon>Bifidobacteriaceae</taxon>
        <taxon>Bifidobacterium</taxon>
    </lineage>
</organism>
<dbReference type="Gene3D" id="3.40.50.2000">
    <property type="entry name" value="Glycogen Phosphorylase B"/>
    <property type="match status" value="2"/>
</dbReference>
<dbReference type="PANTHER" id="PTHR45947">
    <property type="entry name" value="SULFOQUINOVOSYL TRANSFERASE SQD2"/>
    <property type="match status" value="1"/>
</dbReference>
<evidence type="ECO:0000313" key="5">
    <source>
        <dbReference type="Proteomes" id="UP000461165"/>
    </source>
</evidence>
<feature type="domain" description="Glycosyl transferase family 1" evidence="2">
    <location>
        <begin position="202"/>
        <end position="374"/>
    </location>
</feature>
<evidence type="ECO:0000259" key="2">
    <source>
        <dbReference type="Pfam" id="PF00534"/>
    </source>
</evidence>
<dbReference type="EMBL" id="WEAY01000015">
    <property type="protein sequence ID" value="KAB6837271.1"/>
    <property type="molecule type" value="Genomic_DNA"/>
</dbReference>
<dbReference type="RefSeq" id="WP_081291984.1">
    <property type="nucleotide sequence ID" value="NZ_JADNHR010000007.1"/>
</dbReference>
<gene>
    <name evidence="4" type="ORF">GBC97_08250</name>
    <name evidence="3" type="ORF">GBK08_08360</name>
</gene>
<accession>A0A6A2SEW2</accession>
<keyword evidence="1 4" id="KW-0808">Transferase</keyword>
<evidence type="ECO:0000313" key="6">
    <source>
        <dbReference type="Proteomes" id="UP000478746"/>
    </source>
</evidence>
<dbReference type="PANTHER" id="PTHR45947:SF3">
    <property type="entry name" value="SULFOQUINOVOSYL TRANSFERASE SQD2"/>
    <property type="match status" value="1"/>
</dbReference>
<evidence type="ECO:0000256" key="1">
    <source>
        <dbReference type="ARBA" id="ARBA00022679"/>
    </source>
</evidence>
<proteinExistence type="predicted"/>
<reference evidence="5 6" key="1">
    <citation type="journal article" date="2019" name="Nat. Med.">
        <title>A library of human gut bacterial isolates paired with longitudinal multiomics data enables mechanistic microbiome research.</title>
        <authorList>
            <person name="Poyet M."/>
            <person name="Groussin M."/>
            <person name="Gibbons S.M."/>
            <person name="Avila-Pacheco J."/>
            <person name="Jiang X."/>
            <person name="Kearney S.M."/>
            <person name="Perrotta A.R."/>
            <person name="Berdy B."/>
            <person name="Zhao S."/>
            <person name="Lieberman T.D."/>
            <person name="Swanson P.K."/>
            <person name="Smith M."/>
            <person name="Roesemann S."/>
            <person name="Alexander J.E."/>
            <person name="Rich S.A."/>
            <person name="Livny J."/>
            <person name="Vlamakis H."/>
            <person name="Clish C."/>
            <person name="Bullock K."/>
            <person name="Deik A."/>
            <person name="Scott J."/>
            <person name="Pierce K.A."/>
            <person name="Xavier R.J."/>
            <person name="Alm E.J."/>
        </authorList>
    </citation>
    <scope>NUCLEOTIDE SEQUENCE [LARGE SCALE GENOMIC DNA]</scope>
    <source>
        <strain evidence="4 5">BIOML-A166</strain>
        <strain evidence="3 6">BIOML-A320</strain>
    </source>
</reference>
<dbReference type="Proteomes" id="UP000461165">
    <property type="component" value="Unassembled WGS sequence"/>
</dbReference>
<comment type="caution">
    <text evidence="3">The sequence shown here is derived from an EMBL/GenBank/DDBJ whole genome shotgun (WGS) entry which is preliminary data.</text>
</comment>
<dbReference type="InterPro" id="IPR050194">
    <property type="entry name" value="Glycosyltransferase_grp1"/>
</dbReference>
<sequence length="395" mass="44296">MNMPLKRICLIAPGLLPVPATQGGAIETLMTSIVNQNELYKELDLTVVTTFDDESKRLAKSLHYTKFVLIPSTTVFERLKHRVKNVFIRRFFPSQRLSPSAFYDVALRNIRHESFDGVVFEGGPSSGITAFDDSFPGKMWYHLHYTPTFDKPFSSSASRVFAVSDFVGKAWCMNCTSQQKVITVHNGIDMSRFSRHVDAAERRRIRSSLGFTDDDFIVIFCGRIMREKGVLELLQAISEIDDQHVKLMIVGSADFGPSNRTPYVNAVVERVSHLGNRVAYIGYVPNDQLYRYLKSADIQVVPSMWEDAAPLVPVEAMAAGLPLIVTRSGGIEEYTSPECAVIVERDGQIVESLSRAIVSLQRNPDRCNKMSQAGLARAQLYGMRSMYQQFVAACK</sequence>
<dbReference type="AlphaFoldDB" id="A0A6A2SEW2"/>